<dbReference type="NCBIfam" id="TIGR01893">
    <property type="entry name" value="aa-his-dipept"/>
    <property type="match status" value="1"/>
</dbReference>
<keyword evidence="4" id="KW-0479">Metal-binding</keyword>
<keyword evidence="7" id="KW-0224">Dipeptidase</keyword>
<comment type="cofactor">
    <cofactor evidence="1">
        <name>Co(2+)</name>
        <dbReference type="ChEBI" id="CHEBI:48828"/>
    </cofactor>
</comment>
<evidence type="ECO:0000256" key="14">
    <source>
        <dbReference type="ARBA" id="ARBA00071271"/>
    </source>
</evidence>
<dbReference type="Pfam" id="PF01546">
    <property type="entry name" value="Peptidase_M20"/>
    <property type="match status" value="1"/>
</dbReference>
<dbReference type="InterPro" id="IPR001160">
    <property type="entry name" value="Peptidase_M20C"/>
</dbReference>
<dbReference type="PIRSF" id="PIRSF016599">
    <property type="entry name" value="Xaa-His_dipept"/>
    <property type="match status" value="1"/>
</dbReference>
<evidence type="ECO:0000256" key="10">
    <source>
        <dbReference type="ARBA" id="ARBA00036421"/>
    </source>
</evidence>
<dbReference type="Gene3D" id="3.40.630.10">
    <property type="entry name" value="Zn peptidases"/>
    <property type="match status" value="2"/>
</dbReference>
<comment type="cofactor">
    <cofactor evidence="2">
        <name>Zn(2+)</name>
        <dbReference type="ChEBI" id="CHEBI:29105"/>
    </cofactor>
</comment>
<dbReference type="EC" id="3.4.13.18" evidence="11"/>
<dbReference type="InterPro" id="IPR011650">
    <property type="entry name" value="Peptidase_M20_dimer"/>
</dbReference>
<dbReference type="GO" id="GO:0005829">
    <property type="term" value="C:cytosol"/>
    <property type="evidence" value="ECO:0007669"/>
    <property type="project" value="TreeGrafter"/>
</dbReference>
<keyword evidence="5" id="KW-0378">Hydrolase</keyword>
<gene>
    <name evidence="20" type="ORF">C8E02_0498</name>
</gene>
<dbReference type="PRINTS" id="PR00934">
    <property type="entry name" value="XHISDIPTASE"/>
</dbReference>
<proteinExistence type="inferred from homology"/>
<evidence type="ECO:0000313" key="20">
    <source>
        <dbReference type="EMBL" id="RKQ60747.1"/>
    </source>
</evidence>
<sequence length="485" mass="51385">MVNIAALEPTIVWEHFQTLCDIPRPSKHEAALRDYLKGWAELRGLETVVDAAGNLIVRKAATPGMEDRVGVVLQGHLDMVCQANTGTVHDFFNDPIRPLLKDGWLIAENTTLGADNGIGVALGLAVLASDDIAHGPVEVLMTLDEEAGMGGAQGLEPGLLQGRMLINIDTEEWGEFYMGCAGGIDVNARRSYQPQPLPAGFEVRQLTVAGLVGGHSGADIHLGRGNANKVLIRLLRELETVTDLRVASFNGGTARNALAREAFAVVAYPAVDGDKLAARLDAFQALMRFELAGVDEGVSIAANLASASEVLAPTDQQAIFRALHAAPHGVKRMSQRVGGVVETSNNLGVISIADGKVFTNLMVRSLLDSGFQNLASEIVGLFQLAGFEVETEGGYPGWAPNPASPLLALFQQVYRQQFGADSGVQVIHAGLECGIIGAKYPQMDMVSFGPNIRGAHAPGERVEVASVGKAWQLLQAVLAAVPARA</sequence>
<keyword evidence="9" id="KW-0170">Cobalt</keyword>
<name>A0A495BHC9_VOGIN</name>
<dbReference type="InterPro" id="IPR002933">
    <property type="entry name" value="Peptidase_M20"/>
</dbReference>
<feature type="domain" description="Peptidase M20 dimerisation" evidence="19">
    <location>
        <begin position="209"/>
        <end position="291"/>
    </location>
</feature>
<dbReference type="SUPFAM" id="SSF53187">
    <property type="entry name" value="Zn-dependent exopeptidases"/>
    <property type="match status" value="1"/>
</dbReference>
<dbReference type="PANTHER" id="PTHR43501">
    <property type="entry name" value="CYTOSOL NON-SPECIFIC DIPEPTIDASE"/>
    <property type="match status" value="1"/>
</dbReference>
<comment type="catalytic activity">
    <reaction evidence="10">
        <text>Hydrolysis of dipeptides, preferentially hydrophobic dipeptides including prolyl amino acids.</text>
        <dbReference type="EC" id="3.4.13.18"/>
    </reaction>
</comment>
<evidence type="ECO:0000256" key="15">
    <source>
        <dbReference type="ARBA" id="ARBA00075285"/>
    </source>
</evidence>
<dbReference type="AlphaFoldDB" id="A0A495BHC9"/>
<evidence type="ECO:0000256" key="8">
    <source>
        <dbReference type="ARBA" id="ARBA00023049"/>
    </source>
</evidence>
<evidence type="ECO:0000256" key="13">
    <source>
        <dbReference type="ARBA" id="ARBA00061423"/>
    </source>
</evidence>
<dbReference type="FunFam" id="3.40.630.10:FF:000015">
    <property type="entry name" value="Aminoacyl-histidine dipeptidase PepD"/>
    <property type="match status" value="1"/>
</dbReference>
<dbReference type="EMBL" id="RBID01000011">
    <property type="protein sequence ID" value="RKQ60747.1"/>
    <property type="molecule type" value="Genomic_DNA"/>
</dbReference>
<dbReference type="GO" id="GO:0006508">
    <property type="term" value="P:proteolysis"/>
    <property type="evidence" value="ECO:0007669"/>
    <property type="project" value="UniProtKB-KW"/>
</dbReference>
<dbReference type="CDD" id="cd03890">
    <property type="entry name" value="M20_pepD"/>
    <property type="match status" value="1"/>
</dbReference>
<evidence type="ECO:0000256" key="7">
    <source>
        <dbReference type="ARBA" id="ARBA00022997"/>
    </source>
</evidence>
<comment type="caution">
    <text evidence="20">The sequence shown here is derived from an EMBL/GenBank/DDBJ whole genome shotgun (WGS) entry which is preliminary data.</text>
</comment>
<keyword evidence="6" id="KW-0862">Zinc</keyword>
<evidence type="ECO:0000259" key="19">
    <source>
        <dbReference type="Pfam" id="PF07687"/>
    </source>
</evidence>
<evidence type="ECO:0000256" key="3">
    <source>
        <dbReference type="ARBA" id="ARBA00022670"/>
    </source>
</evidence>
<evidence type="ECO:0000256" key="5">
    <source>
        <dbReference type="ARBA" id="ARBA00022801"/>
    </source>
</evidence>
<evidence type="ECO:0000256" key="16">
    <source>
        <dbReference type="ARBA" id="ARBA00076004"/>
    </source>
</evidence>
<keyword evidence="8" id="KW-0482">Metalloprotease</keyword>
<dbReference type="GO" id="GO:0046872">
    <property type="term" value="F:metal ion binding"/>
    <property type="evidence" value="ECO:0007669"/>
    <property type="project" value="UniProtKB-KW"/>
</dbReference>
<evidence type="ECO:0000256" key="9">
    <source>
        <dbReference type="ARBA" id="ARBA00023285"/>
    </source>
</evidence>
<dbReference type="Proteomes" id="UP000279384">
    <property type="component" value="Unassembled WGS sequence"/>
</dbReference>
<evidence type="ECO:0000256" key="6">
    <source>
        <dbReference type="ARBA" id="ARBA00022833"/>
    </source>
</evidence>
<evidence type="ECO:0000256" key="12">
    <source>
        <dbReference type="ARBA" id="ARBA00044252"/>
    </source>
</evidence>
<evidence type="ECO:0000313" key="21">
    <source>
        <dbReference type="Proteomes" id="UP000279384"/>
    </source>
</evidence>
<evidence type="ECO:0000256" key="4">
    <source>
        <dbReference type="ARBA" id="ARBA00022723"/>
    </source>
</evidence>
<evidence type="ECO:0000256" key="11">
    <source>
        <dbReference type="ARBA" id="ARBA00038976"/>
    </source>
</evidence>
<evidence type="ECO:0000256" key="17">
    <source>
        <dbReference type="ARBA" id="ARBA00077688"/>
    </source>
</evidence>
<evidence type="ECO:0000256" key="18">
    <source>
        <dbReference type="ARBA" id="ARBA00078074"/>
    </source>
</evidence>
<dbReference type="Pfam" id="PF07687">
    <property type="entry name" value="M20_dimer"/>
    <property type="match status" value="1"/>
</dbReference>
<evidence type="ECO:0000256" key="2">
    <source>
        <dbReference type="ARBA" id="ARBA00001947"/>
    </source>
</evidence>
<protein>
    <recommendedName>
        <fullName evidence="14">Cytosol non-specific dipeptidase</fullName>
        <ecNumber evidence="11">3.4.13.18</ecNumber>
    </recommendedName>
    <alternativeName>
        <fullName evidence="17">Aminoacyl-histidine dipeptidase</fullName>
    </alternativeName>
    <alternativeName>
        <fullName evidence="16">Beta-alanyl-histidine dipeptidase</fullName>
    </alternativeName>
    <alternativeName>
        <fullName evidence="15">Carnosinase</fullName>
    </alternativeName>
    <alternativeName>
        <fullName evidence="12">Peptidase D</fullName>
    </alternativeName>
    <alternativeName>
        <fullName evidence="18">Xaa-His dipeptidase</fullName>
    </alternativeName>
</protein>
<organism evidence="20 21">
    <name type="scientific">Vogesella indigofera</name>
    <name type="common">Pseudomonas indigofera</name>
    <dbReference type="NCBI Taxonomy" id="45465"/>
    <lineage>
        <taxon>Bacteria</taxon>
        <taxon>Pseudomonadati</taxon>
        <taxon>Pseudomonadota</taxon>
        <taxon>Betaproteobacteria</taxon>
        <taxon>Neisseriales</taxon>
        <taxon>Chromobacteriaceae</taxon>
        <taxon>Vogesella</taxon>
    </lineage>
</organism>
<evidence type="ECO:0000256" key="1">
    <source>
        <dbReference type="ARBA" id="ARBA00001941"/>
    </source>
</evidence>
<reference evidence="20 21" key="1">
    <citation type="submission" date="2018-10" db="EMBL/GenBank/DDBJ databases">
        <title>Genomic Encyclopedia of Type Strains, Phase IV (KMG-IV): sequencing the most valuable type-strain genomes for metagenomic binning, comparative biology and taxonomic classification.</title>
        <authorList>
            <person name="Goeker M."/>
        </authorList>
    </citation>
    <scope>NUCLEOTIDE SEQUENCE [LARGE SCALE GENOMIC DNA]</scope>
    <source>
        <strain evidence="20 21">DSM 3303</strain>
    </source>
</reference>
<accession>A0A495BHC9</accession>
<dbReference type="FunFam" id="3.40.630.10:FF:000018">
    <property type="entry name" value="Aminoacyl-histidine dipeptidase PepD"/>
    <property type="match status" value="1"/>
</dbReference>
<keyword evidence="3" id="KW-0645">Protease</keyword>
<dbReference type="GO" id="GO:0070573">
    <property type="term" value="F:metallodipeptidase activity"/>
    <property type="evidence" value="ECO:0007669"/>
    <property type="project" value="TreeGrafter"/>
</dbReference>
<dbReference type="PANTHER" id="PTHR43501:SF1">
    <property type="entry name" value="CYTOSOL NON-SPECIFIC DIPEPTIDASE"/>
    <property type="match status" value="1"/>
</dbReference>
<comment type="similarity">
    <text evidence="13">Belongs to the peptidase M20C family.</text>
</comment>